<sequence>MNPFSFRGKEQRAHGFTILELLLVVGIITVVGGLGVTNYLDFKNRQAFDHTASKITADLRITVERARNQEASSQWGIHFENPADGTTDFYEIWYGDTYAGGTKLGKAYLPVDVAFTDPVFGDGKDLIFAKATGLPVTTDNKVVISSLVEVGESEYRTITVSSLGTATATDVLISPDVGGISPTSGQNPGSITNVIVSGFNFVEGTSVTLVRNGSQDLPCEDDFVLTSSTTLSNGTCPLDGGLPGSWSVKVTNPDGQYDTTLPIFTIFSAPLVVTNDADNITSIAARLNGQANPNYSDTTGWFRYSDIDPGTCNDSFGTRVPEDPEDNIPLGEGSGFSSYSKNIFGLVPSMTYYFCALASNSVGTQTDEVVSFPTPEGAPSITNIIPLSGDDTDALSVEINGNNFSTSGVTVELRNGLSVLTCTEFSITTTQLSGGTCPLENATPLGMWDLKVVNNGSGLSDTEADFFTIYSAPTVSSTNASPISAATAQLNGQITPNYSDTTGWFRYSLSDPGTCNDSFGWRAPITGGDIIDAEAGISTYSETILNLNSGTRYYFCALATNLVNPSSPAVGDVIFFDTPNQWAWRKPVTINNLSNPSALTNYQVLITTNTAQLIADGKMRSDCGDLRIRDTNGTTDLDYFIESGCNTSSTNIWVEVPSILASTNKTIYLYYSYPSATSLSNADATFKFFDDFPTASFSSKWELSGGTTIPGDTRTLIADGTGTYYVKLADDGIVNLKMLQTASSFARPFVVDLDFYASYSENNKHYGVALSNTDNARGTYSFLFGSKQTGGGSVRWGGGATTVNPGSYSFYTTQPNGFLLNAWNKVRMRVDASSNITFELVGSAIPVSTPWAMGTTGPFYLNLGSYWQRNPWTQAGYLQSELRFDNVKIRAYANPEPGILVGNQEATP</sequence>
<organism evidence="3 4">
    <name type="scientific">Candidatus Colwellbacteria bacterium RIFCSPHIGHO2_12_FULL_44_17</name>
    <dbReference type="NCBI Taxonomy" id="1797689"/>
    <lineage>
        <taxon>Bacteria</taxon>
        <taxon>Candidatus Colwelliibacteriota</taxon>
    </lineage>
</organism>
<dbReference type="Proteomes" id="UP000178515">
    <property type="component" value="Unassembled WGS sequence"/>
</dbReference>
<dbReference type="InterPro" id="IPR018765">
    <property type="entry name" value="DUF2341"/>
</dbReference>
<dbReference type="SUPFAM" id="SSF54523">
    <property type="entry name" value="Pili subunits"/>
    <property type="match status" value="1"/>
</dbReference>
<dbReference type="SUPFAM" id="SSF49265">
    <property type="entry name" value="Fibronectin type III"/>
    <property type="match status" value="1"/>
</dbReference>
<dbReference type="AlphaFoldDB" id="A0A1G1Z5C0"/>
<evidence type="ECO:0000256" key="1">
    <source>
        <dbReference type="SAM" id="Phobius"/>
    </source>
</evidence>
<keyword evidence="1" id="KW-0472">Membrane</keyword>
<protein>
    <recommendedName>
        <fullName evidence="2">DUF2341 domain-containing protein</fullName>
    </recommendedName>
</protein>
<keyword evidence="1" id="KW-1133">Transmembrane helix</keyword>
<dbReference type="InterPro" id="IPR013783">
    <property type="entry name" value="Ig-like_fold"/>
</dbReference>
<dbReference type="InterPro" id="IPR045584">
    <property type="entry name" value="Pilin-like"/>
</dbReference>
<dbReference type="Gene3D" id="2.60.40.10">
    <property type="entry name" value="Immunoglobulins"/>
    <property type="match status" value="2"/>
</dbReference>
<evidence type="ECO:0000313" key="3">
    <source>
        <dbReference type="EMBL" id="OGY59100.1"/>
    </source>
</evidence>
<evidence type="ECO:0000313" key="4">
    <source>
        <dbReference type="Proteomes" id="UP000178515"/>
    </source>
</evidence>
<dbReference type="Pfam" id="PF10102">
    <property type="entry name" value="DUF2341"/>
    <property type="match status" value="1"/>
</dbReference>
<dbReference type="STRING" id="1797689.A3F24_01900"/>
<dbReference type="EMBL" id="MHIX01000024">
    <property type="protein sequence ID" value="OGY59100.1"/>
    <property type="molecule type" value="Genomic_DNA"/>
</dbReference>
<evidence type="ECO:0000259" key="2">
    <source>
        <dbReference type="Pfam" id="PF10102"/>
    </source>
</evidence>
<comment type="caution">
    <text evidence="3">The sequence shown here is derived from an EMBL/GenBank/DDBJ whole genome shotgun (WGS) entry which is preliminary data.</text>
</comment>
<feature type="domain" description="DUF2341" evidence="2">
    <location>
        <begin position="622"/>
        <end position="703"/>
    </location>
</feature>
<accession>A0A1G1Z5C0</accession>
<gene>
    <name evidence="3" type="ORF">A3F24_01900</name>
</gene>
<dbReference type="InterPro" id="IPR036116">
    <property type="entry name" value="FN3_sf"/>
</dbReference>
<keyword evidence="1" id="KW-0812">Transmembrane</keyword>
<reference evidence="3 4" key="1">
    <citation type="journal article" date="2016" name="Nat. Commun.">
        <title>Thousands of microbial genomes shed light on interconnected biogeochemical processes in an aquifer system.</title>
        <authorList>
            <person name="Anantharaman K."/>
            <person name="Brown C.T."/>
            <person name="Hug L.A."/>
            <person name="Sharon I."/>
            <person name="Castelle C.J."/>
            <person name="Probst A.J."/>
            <person name="Thomas B.C."/>
            <person name="Singh A."/>
            <person name="Wilkins M.J."/>
            <person name="Karaoz U."/>
            <person name="Brodie E.L."/>
            <person name="Williams K.H."/>
            <person name="Hubbard S.S."/>
            <person name="Banfield J.F."/>
        </authorList>
    </citation>
    <scope>NUCLEOTIDE SEQUENCE [LARGE SCALE GENOMIC DNA]</scope>
</reference>
<feature type="transmembrane region" description="Helical" evidence="1">
    <location>
        <begin position="21"/>
        <end position="40"/>
    </location>
</feature>
<name>A0A1G1Z5C0_9BACT</name>
<proteinExistence type="predicted"/>